<gene>
    <name evidence="1" type="ORF">CDAR_88991</name>
</gene>
<dbReference type="AlphaFoldDB" id="A0AAV4V0X8"/>
<evidence type="ECO:0000313" key="1">
    <source>
        <dbReference type="EMBL" id="GIY63210.1"/>
    </source>
</evidence>
<accession>A0AAV4V0X8</accession>
<proteinExistence type="predicted"/>
<reference evidence="1 2" key="1">
    <citation type="submission" date="2021-06" db="EMBL/GenBank/DDBJ databases">
        <title>Caerostris darwini draft genome.</title>
        <authorList>
            <person name="Kono N."/>
            <person name="Arakawa K."/>
        </authorList>
    </citation>
    <scope>NUCLEOTIDE SEQUENCE [LARGE SCALE GENOMIC DNA]</scope>
</reference>
<keyword evidence="2" id="KW-1185">Reference proteome</keyword>
<dbReference type="EMBL" id="BPLQ01012166">
    <property type="protein sequence ID" value="GIY63210.1"/>
    <property type="molecule type" value="Genomic_DNA"/>
</dbReference>
<name>A0AAV4V0X8_9ARAC</name>
<comment type="caution">
    <text evidence="1">The sequence shown here is derived from an EMBL/GenBank/DDBJ whole genome shotgun (WGS) entry which is preliminary data.</text>
</comment>
<dbReference type="Proteomes" id="UP001054837">
    <property type="component" value="Unassembled WGS sequence"/>
</dbReference>
<evidence type="ECO:0000313" key="2">
    <source>
        <dbReference type="Proteomes" id="UP001054837"/>
    </source>
</evidence>
<protein>
    <submittedName>
        <fullName evidence="1">Uncharacterized protein</fullName>
    </submittedName>
</protein>
<sequence>MHKRTTGNDFSKERKWILQAPRIFREGAKVRRMLFFPHFRAEGAGEDPIRHFIRRGIWASGPALCMSKNGIPKKKKNPGSRNACHLNFISSSLSLFRAEMGFQAARNEPVQQKDCLLHHPRHFTARIPDSIRMHKLTTGNDFPPQRQKSIS</sequence>
<organism evidence="1 2">
    <name type="scientific">Caerostris darwini</name>
    <dbReference type="NCBI Taxonomy" id="1538125"/>
    <lineage>
        <taxon>Eukaryota</taxon>
        <taxon>Metazoa</taxon>
        <taxon>Ecdysozoa</taxon>
        <taxon>Arthropoda</taxon>
        <taxon>Chelicerata</taxon>
        <taxon>Arachnida</taxon>
        <taxon>Araneae</taxon>
        <taxon>Araneomorphae</taxon>
        <taxon>Entelegynae</taxon>
        <taxon>Araneoidea</taxon>
        <taxon>Araneidae</taxon>
        <taxon>Caerostris</taxon>
    </lineage>
</organism>